<dbReference type="Gene3D" id="3.30.420.10">
    <property type="entry name" value="Ribonuclease H-like superfamily/Ribonuclease H"/>
    <property type="match status" value="1"/>
</dbReference>
<dbReference type="InterPro" id="IPR057667">
    <property type="entry name" value="HTH_SB"/>
</dbReference>
<dbReference type="SUPFAM" id="SSF46689">
    <property type="entry name" value="Homeodomain-like"/>
    <property type="match status" value="1"/>
</dbReference>
<reference evidence="2" key="1">
    <citation type="submission" date="2023-07" db="EMBL/GenBank/DDBJ databases">
        <authorList>
            <person name="Stuckert A."/>
        </authorList>
    </citation>
    <scope>NUCLEOTIDE SEQUENCE</scope>
</reference>
<organism evidence="2 3">
    <name type="scientific">Ranitomeya imitator</name>
    <name type="common">mimic poison frog</name>
    <dbReference type="NCBI Taxonomy" id="111125"/>
    <lineage>
        <taxon>Eukaryota</taxon>
        <taxon>Metazoa</taxon>
        <taxon>Chordata</taxon>
        <taxon>Craniata</taxon>
        <taxon>Vertebrata</taxon>
        <taxon>Euteleostomi</taxon>
        <taxon>Amphibia</taxon>
        <taxon>Batrachia</taxon>
        <taxon>Anura</taxon>
        <taxon>Neobatrachia</taxon>
        <taxon>Hyloidea</taxon>
        <taxon>Dendrobatidae</taxon>
        <taxon>Dendrobatinae</taxon>
        <taxon>Ranitomeya</taxon>
    </lineage>
</organism>
<comment type="caution">
    <text evidence="2">The sequence shown here is derived from an EMBL/GenBank/DDBJ whole genome shotgun (WGS) entry which is preliminary data.</text>
</comment>
<dbReference type="Proteomes" id="UP001176940">
    <property type="component" value="Unassembled WGS sequence"/>
</dbReference>
<dbReference type="Pfam" id="PF01498">
    <property type="entry name" value="HTH_Tnp_Tc3_2"/>
    <property type="match status" value="1"/>
</dbReference>
<dbReference type="Pfam" id="PF13358">
    <property type="entry name" value="DDE_3"/>
    <property type="match status" value="1"/>
</dbReference>
<proteinExistence type="predicted"/>
<dbReference type="InterPro" id="IPR036397">
    <property type="entry name" value="RNaseH_sf"/>
</dbReference>
<evidence type="ECO:0000313" key="2">
    <source>
        <dbReference type="EMBL" id="CAJ0933953.1"/>
    </source>
</evidence>
<sequence>MDLQRFFRLLRLKAYFSTTPIPPPDVGTPHNPLSVTQLGLRNKSHFRPPQGSHAVETFIGFVQKSFVDMRDDIEKWRLFFPSNLSPIERQALRSLREDDNLIIKPADKGGTLVVMDKSLYLSEVRRQLQDESVYTKLSRDPTSDIQSKIGTILQKYSTQGILDPKTVEFLTKRNPVIPVFYVLPKFHKSMQNPPGRPIVASTESVLSPLSIFLEKILTPLIHNTPSFLLDTGAFLNKIRSIGTIPPQTILVTLDVKDLYTLIPHVEGINSVHHLLTSAGLDSEQINVCVDLLTLKLFNNHFLFQDQFFLQVRGTAMGSNVAPPYANAYMAHFEESVIYGHQLFIFNVLYWTRYIDDIFCLWGGTLESLETFFTFLNEAWPGIRFTITHDSNSVSFLDTTVLKDQEGHLTTDLHTKPTDRNSVLHFDSFHPPAVKRCIPKSQFQRVRRIVSDHDKCEQRLQDMTTRFYQRGYPKHILEEQKNPPPRIRTNDQVKTKELSKDTRNKIVALHQAGKTESAIANQLGVKKSTMGAIIRKWKTYKTTDNLPRSGAPRKIPPRGVRMITRTVSKNPRTTRGDLVNELQRAGTNVTRPTISNTLSHHGLRSCSARRVPLLKPVHVRARLKFAREHVDDPEEFWENVLWSDETKLELFGRNTTCRVWRKKNTELHPSNTIPTVKHGGGNIMLWGCFTAKGPGRLIRVHERMNGAMYREILSANLLPSARALKMKRGWVFQHDNDPKHTARAMKEWLRKKHFKVLEWPSQSPDLNPIENLWRELKVRVAKRKAKNITALEEICMEEWANIPTTVCGNLVKTYRKRLTSVIANKGYITKY</sequence>
<name>A0ABN9L5T5_9NEOB</name>
<dbReference type="InterPro" id="IPR000477">
    <property type="entry name" value="RT_dom"/>
</dbReference>
<dbReference type="InterPro" id="IPR058912">
    <property type="entry name" value="HTH_animal"/>
</dbReference>
<dbReference type="Gene3D" id="1.10.10.10">
    <property type="entry name" value="Winged helix-like DNA-binding domain superfamily/Winged helix DNA-binding domain"/>
    <property type="match status" value="1"/>
</dbReference>
<gene>
    <name evidence="2" type="ORF">RIMI_LOCUS5727160</name>
</gene>
<dbReference type="PANTHER" id="PTHR21301:SF12">
    <property type="match status" value="1"/>
</dbReference>
<dbReference type="InterPro" id="IPR002492">
    <property type="entry name" value="Transposase_Tc1-like"/>
</dbReference>
<dbReference type="InterPro" id="IPR009057">
    <property type="entry name" value="Homeodomain-like_sf"/>
</dbReference>
<dbReference type="Pfam" id="PF25787">
    <property type="entry name" value="HTH_SB"/>
    <property type="match status" value="1"/>
</dbReference>
<dbReference type="PANTHER" id="PTHR21301">
    <property type="entry name" value="REVERSE TRANSCRIPTASE"/>
    <property type="match status" value="1"/>
</dbReference>
<dbReference type="EMBL" id="CAUEEQ010009971">
    <property type="protein sequence ID" value="CAJ0933953.1"/>
    <property type="molecule type" value="Genomic_DNA"/>
</dbReference>
<protein>
    <recommendedName>
        <fullName evidence="1">Reverse transcriptase domain-containing protein</fullName>
    </recommendedName>
</protein>
<evidence type="ECO:0000259" key="1">
    <source>
        <dbReference type="PROSITE" id="PS50878"/>
    </source>
</evidence>
<dbReference type="Pfam" id="PF26215">
    <property type="entry name" value="HTH_animal"/>
    <property type="match status" value="1"/>
</dbReference>
<accession>A0ABN9L5T5</accession>
<dbReference type="PROSITE" id="PS50878">
    <property type="entry name" value="RT_POL"/>
    <property type="match status" value="1"/>
</dbReference>
<dbReference type="Pfam" id="PF00078">
    <property type="entry name" value="RVT_1"/>
    <property type="match status" value="1"/>
</dbReference>
<feature type="domain" description="Reverse transcriptase" evidence="1">
    <location>
        <begin position="164"/>
        <end position="412"/>
    </location>
</feature>
<dbReference type="InterPro" id="IPR047655">
    <property type="entry name" value="Transpos_IS630-like"/>
</dbReference>
<dbReference type="InterPro" id="IPR038717">
    <property type="entry name" value="Tc1-like_DDE_dom"/>
</dbReference>
<dbReference type="InterPro" id="IPR036388">
    <property type="entry name" value="WH-like_DNA-bd_sf"/>
</dbReference>
<keyword evidence="3" id="KW-1185">Reference proteome</keyword>
<dbReference type="NCBIfam" id="NF033545">
    <property type="entry name" value="transpos_IS630"/>
    <property type="match status" value="1"/>
</dbReference>
<evidence type="ECO:0000313" key="3">
    <source>
        <dbReference type="Proteomes" id="UP001176940"/>
    </source>
</evidence>